<name>A0ABQ5TYA9_9PROT</name>
<dbReference type="PANTHER" id="PTHR11014">
    <property type="entry name" value="PEPTIDASE M20 FAMILY MEMBER"/>
    <property type="match status" value="1"/>
</dbReference>
<dbReference type="Proteomes" id="UP001161409">
    <property type="component" value="Unassembled WGS sequence"/>
</dbReference>
<organism evidence="3 4">
    <name type="scientific">Sneathiella chinensis</name>
    <dbReference type="NCBI Taxonomy" id="349750"/>
    <lineage>
        <taxon>Bacteria</taxon>
        <taxon>Pseudomonadati</taxon>
        <taxon>Pseudomonadota</taxon>
        <taxon>Alphaproteobacteria</taxon>
        <taxon>Sneathiellales</taxon>
        <taxon>Sneathiellaceae</taxon>
        <taxon>Sneathiella</taxon>
    </lineage>
</organism>
<dbReference type="Pfam" id="PF07687">
    <property type="entry name" value="M20_dimer"/>
    <property type="match status" value="1"/>
</dbReference>
<dbReference type="NCBIfam" id="TIGR01891">
    <property type="entry name" value="amidohydrolases"/>
    <property type="match status" value="1"/>
</dbReference>
<dbReference type="Gene3D" id="3.40.630.10">
    <property type="entry name" value="Zn peptidases"/>
    <property type="match status" value="1"/>
</dbReference>
<sequence>MSIKSVPDDIGSEEFANWLQSLRRDIHRHPETAFKEERTSNLVANLLESWGLVLHRGLAKTGIVATLHGKRGPGRTIGLRADMDALFIDEKNNFKHKSCQQGVMHACGHDGHTAMLLGAARLLAKNPDFKGTVQFIFQPAEESEGGGRVMIEEGLFDMFPCDAVYAVHNAPGLPTGDFAIRSGPMLAAGDTWEVEFSGSGGHGAMPHTATDPITAAGAFINTVSTIVARNVPSSEAAVLSIGHIHAGDYNSPNIIPGNVLIRGTARSFTAETRDLLEDRLHCLADHNARAFQCEAAFRFIRRYPPLVNRQDQVDIAAQAARHVAGDDRVTTDIDPIGGSEDFAFMLEEVPGAYMLIGNGPGPFVHSDTYDFNDDILLTGVRYWMALVSMELDGQTS</sequence>
<dbReference type="InterPro" id="IPR017439">
    <property type="entry name" value="Amidohydrolase"/>
</dbReference>
<protein>
    <submittedName>
        <fullName evidence="3">Amidohydrolase</fullName>
    </submittedName>
</protein>
<keyword evidence="1" id="KW-0378">Hydrolase</keyword>
<dbReference type="Gene3D" id="3.30.70.360">
    <property type="match status" value="1"/>
</dbReference>
<evidence type="ECO:0000256" key="1">
    <source>
        <dbReference type="ARBA" id="ARBA00022801"/>
    </source>
</evidence>
<dbReference type="EMBL" id="BSNF01000001">
    <property type="protein sequence ID" value="GLQ04892.1"/>
    <property type="molecule type" value="Genomic_DNA"/>
</dbReference>
<feature type="domain" description="Peptidase M20 dimerisation" evidence="2">
    <location>
        <begin position="191"/>
        <end position="285"/>
    </location>
</feature>
<dbReference type="Pfam" id="PF01546">
    <property type="entry name" value="Peptidase_M20"/>
    <property type="match status" value="1"/>
</dbReference>
<gene>
    <name evidence="3" type="ORF">GCM10007924_01130</name>
</gene>
<dbReference type="InterPro" id="IPR036264">
    <property type="entry name" value="Bact_exopeptidase_dim_dom"/>
</dbReference>
<dbReference type="PANTHER" id="PTHR11014:SF63">
    <property type="entry name" value="METALLOPEPTIDASE, PUTATIVE (AFU_ORTHOLOGUE AFUA_6G09600)-RELATED"/>
    <property type="match status" value="1"/>
</dbReference>
<reference evidence="3" key="2">
    <citation type="submission" date="2023-01" db="EMBL/GenBank/DDBJ databases">
        <title>Draft genome sequence of Sneathiella chinensis strain NBRC 103408.</title>
        <authorList>
            <person name="Sun Q."/>
            <person name="Mori K."/>
        </authorList>
    </citation>
    <scope>NUCLEOTIDE SEQUENCE</scope>
    <source>
        <strain evidence="3">NBRC 103408</strain>
    </source>
</reference>
<dbReference type="RefSeq" id="WP_169558933.1">
    <property type="nucleotide sequence ID" value="NZ_BSNF01000001.1"/>
</dbReference>
<keyword evidence="4" id="KW-1185">Reference proteome</keyword>
<proteinExistence type="predicted"/>
<reference evidence="3" key="1">
    <citation type="journal article" date="2014" name="Int. J. Syst. Evol. Microbiol.">
        <title>Complete genome of a new Firmicutes species belonging to the dominant human colonic microbiota ('Ruminococcus bicirculans') reveals two chromosomes and a selective capacity to utilize plant glucans.</title>
        <authorList>
            <consortium name="NISC Comparative Sequencing Program"/>
            <person name="Wegmann U."/>
            <person name="Louis P."/>
            <person name="Goesmann A."/>
            <person name="Henrissat B."/>
            <person name="Duncan S.H."/>
            <person name="Flint H.J."/>
        </authorList>
    </citation>
    <scope>NUCLEOTIDE SEQUENCE</scope>
    <source>
        <strain evidence="3">NBRC 103408</strain>
    </source>
</reference>
<comment type="caution">
    <text evidence="3">The sequence shown here is derived from an EMBL/GenBank/DDBJ whole genome shotgun (WGS) entry which is preliminary data.</text>
</comment>
<dbReference type="InterPro" id="IPR011650">
    <property type="entry name" value="Peptidase_M20_dimer"/>
</dbReference>
<evidence type="ECO:0000259" key="2">
    <source>
        <dbReference type="Pfam" id="PF07687"/>
    </source>
</evidence>
<evidence type="ECO:0000313" key="3">
    <source>
        <dbReference type="EMBL" id="GLQ04892.1"/>
    </source>
</evidence>
<dbReference type="SUPFAM" id="SSF55031">
    <property type="entry name" value="Bacterial exopeptidase dimerisation domain"/>
    <property type="match status" value="1"/>
</dbReference>
<dbReference type="PIRSF" id="PIRSF005962">
    <property type="entry name" value="Pept_M20D_amidohydro"/>
    <property type="match status" value="1"/>
</dbReference>
<dbReference type="CDD" id="cd05666">
    <property type="entry name" value="M20_Acy1-like"/>
    <property type="match status" value="1"/>
</dbReference>
<dbReference type="InterPro" id="IPR002933">
    <property type="entry name" value="Peptidase_M20"/>
</dbReference>
<dbReference type="SUPFAM" id="SSF53187">
    <property type="entry name" value="Zn-dependent exopeptidases"/>
    <property type="match status" value="1"/>
</dbReference>
<accession>A0ABQ5TYA9</accession>
<evidence type="ECO:0000313" key="4">
    <source>
        <dbReference type="Proteomes" id="UP001161409"/>
    </source>
</evidence>